<dbReference type="RefSeq" id="WP_187245242.1">
    <property type="nucleotide sequence ID" value="NZ_BAAAOK010000019.1"/>
</dbReference>
<gene>
    <name evidence="1" type="ORF">HKK74_22490</name>
</gene>
<sequence length="178" mass="19034">MSVDPGVLARARVRVLGPVPIGPADPAPAGLTRAVEPSGRVWLLPAWPDGATPALLEEYQTAPPSMDRPGQARRVFAAALRCCWTDLDTAPWPGRTAAIAAALEVYTCMGRGDADLMRRWGLGDLRRLADSGWLLLDETAGTVRLGPRTAAWPADALSSLRDLLRRLPQPPEQAGAAR</sequence>
<dbReference type="Proteomes" id="UP000805614">
    <property type="component" value="Unassembled WGS sequence"/>
</dbReference>
<evidence type="ECO:0000313" key="2">
    <source>
        <dbReference type="Proteomes" id="UP000805614"/>
    </source>
</evidence>
<reference evidence="1 2" key="1">
    <citation type="submission" date="2020-06" db="EMBL/GenBank/DDBJ databases">
        <title>Actinomadura xiongansis sp. nov., isolated from soil of Baiyangdian.</title>
        <authorList>
            <person name="Zhang X."/>
        </authorList>
    </citation>
    <scope>NUCLEOTIDE SEQUENCE [LARGE SCALE GENOMIC DNA]</scope>
    <source>
        <strain evidence="1 2">HBUM206468</strain>
    </source>
</reference>
<comment type="caution">
    <text evidence="1">The sequence shown here is derived from an EMBL/GenBank/DDBJ whole genome shotgun (WGS) entry which is preliminary data.</text>
</comment>
<dbReference type="EMBL" id="JABVEC010000017">
    <property type="protein sequence ID" value="MBC6468241.1"/>
    <property type="molecule type" value="Genomic_DNA"/>
</dbReference>
<organism evidence="1 2">
    <name type="scientific">Actinomadura alba</name>
    <dbReference type="NCBI Taxonomy" id="406431"/>
    <lineage>
        <taxon>Bacteria</taxon>
        <taxon>Bacillati</taxon>
        <taxon>Actinomycetota</taxon>
        <taxon>Actinomycetes</taxon>
        <taxon>Streptosporangiales</taxon>
        <taxon>Thermomonosporaceae</taxon>
        <taxon>Actinomadura</taxon>
    </lineage>
</organism>
<name>A0ABR7LTR9_9ACTN</name>
<evidence type="ECO:0008006" key="3">
    <source>
        <dbReference type="Google" id="ProtNLM"/>
    </source>
</evidence>
<keyword evidence="2" id="KW-1185">Reference proteome</keyword>
<protein>
    <recommendedName>
        <fullName evidence="3">Transcriptional regulator</fullName>
    </recommendedName>
</protein>
<proteinExistence type="predicted"/>
<evidence type="ECO:0000313" key="1">
    <source>
        <dbReference type="EMBL" id="MBC6468241.1"/>
    </source>
</evidence>
<accession>A0ABR7LTR9</accession>